<gene>
    <name evidence="1" type="ORF">C0601_07900</name>
</gene>
<evidence type="ECO:0000313" key="1">
    <source>
        <dbReference type="EMBL" id="PLX17325.1"/>
    </source>
</evidence>
<proteinExistence type="predicted"/>
<reference evidence="1 2" key="1">
    <citation type="submission" date="2017-11" db="EMBL/GenBank/DDBJ databases">
        <title>Genome-resolved metagenomics identifies genetic mobility, metabolic interactions, and unexpected diversity in perchlorate-reducing communities.</title>
        <authorList>
            <person name="Barnum T.P."/>
            <person name="Figueroa I.A."/>
            <person name="Carlstrom C.I."/>
            <person name="Lucas L.N."/>
            <person name="Engelbrektson A.L."/>
            <person name="Coates J.D."/>
        </authorList>
    </citation>
    <scope>NUCLEOTIDE SEQUENCE [LARGE SCALE GENOMIC DNA]</scope>
    <source>
        <strain evidence="1">BM706</strain>
    </source>
</reference>
<evidence type="ECO:0000313" key="2">
    <source>
        <dbReference type="Proteomes" id="UP000234857"/>
    </source>
</evidence>
<dbReference type="AlphaFoldDB" id="A0A2N5ZF80"/>
<dbReference type="Proteomes" id="UP000234857">
    <property type="component" value="Unassembled WGS sequence"/>
</dbReference>
<accession>A0A2N5ZF80</accession>
<protein>
    <submittedName>
        <fullName evidence="1">Uncharacterized protein</fullName>
    </submittedName>
</protein>
<comment type="caution">
    <text evidence="1">The sequence shown here is derived from an EMBL/GenBank/DDBJ whole genome shotgun (WGS) entry which is preliminary data.</text>
</comment>
<name>A0A2N5ZF80_MUIH1</name>
<organism evidence="1 2">
    <name type="scientific">Muiribacterium halophilum</name>
    <dbReference type="NCBI Taxonomy" id="2053465"/>
    <lineage>
        <taxon>Bacteria</taxon>
        <taxon>Candidatus Muiribacteriota</taxon>
        <taxon>Candidatus Muiribacteriia</taxon>
        <taxon>Candidatus Muiribacteriales</taxon>
        <taxon>Candidatus Muiribacteriaceae</taxon>
        <taxon>Candidatus Muiribacterium</taxon>
    </lineage>
</organism>
<dbReference type="EMBL" id="PKTG01000090">
    <property type="protein sequence ID" value="PLX17325.1"/>
    <property type="molecule type" value="Genomic_DNA"/>
</dbReference>
<sequence length="144" mass="15818">MMKRKGVLLLTVLLIVVGLAMSISLTIPREVRKVERMKEQTLIDNLVGLETSINNALKEVEFSELCTTPNSIGTYPGGWAIAPNGGRVLTGTKAIEFLDNIKSKGMIIESVYNPPPTFDGQTTSWVVLVTEISAPEDLMNYNSY</sequence>